<organism evidence="3 4">
    <name type="scientific">Schizothecium vesticola</name>
    <dbReference type="NCBI Taxonomy" id="314040"/>
    <lineage>
        <taxon>Eukaryota</taxon>
        <taxon>Fungi</taxon>
        <taxon>Dikarya</taxon>
        <taxon>Ascomycota</taxon>
        <taxon>Pezizomycotina</taxon>
        <taxon>Sordariomycetes</taxon>
        <taxon>Sordariomycetidae</taxon>
        <taxon>Sordariales</taxon>
        <taxon>Schizotheciaceae</taxon>
        <taxon>Schizothecium</taxon>
    </lineage>
</organism>
<evidence type="ECO:0000256" key="1">
    <source>
        <dbReference type="SAM" id="MobiDB-lite"/>
    </source>
</evidence>
<evidence type="ECO:0000313" key="3">
    <source>
        <dbReference type="EMBL" id="KAK0743533.1"/>
    </source>
</evidence>
<sequence>MRLSLLGTVAPLVASVAADHLSVTVGKDGKLQFQPEQLTAKVGDTITYTFFARNHSVTQSSFDKPCQPLDKGFFSGFVPTAAPDVAAPTTFTITVADTKPIWVYCGQVNGNHCQSGMLHAINPPPDSFAKFQTAAKTAATSTSPAGGRPVGGVRKLRVEVGKNGLTFTPNKINEIPGTVIEFGFNPRNHTVSQSSFAFPCQPLNKGFSSGFVATTKSPSGAVFQITLNDTHPVWFYCGQPNGNHCQSGMVGSINADAEGKFTQDAFVQKAKEHAVPSWIPHWAPIGGKVFVDGKEITNFNLNGGNAIDVDALQGNPSTPPPASSLPGGPPGGMPTGVRVTAAVPKPTGSPASGGPSKPPTFDHKAGGGKPTNYGWADSISDAALQRLYTLSFIEQIIIKVLTSGYDKLARGGAWAGAYPVSIVDIIGTMGAQRVIHGATTEECLEHYKKPILRECVLKPVANLGQITSFLHAVKALNALGIGALIDTTVAVAATDPWLVPLVATEIGSKARMAAVINLMQNHTAAPMPREVLIPIDLAWSYIMTHYVASCPDVIVGLPTKPYAPIQEVIKEETGERTVSLTVKYDAAGKGGQHYVAWMGSYGLAGFTPIHGGQAAVPDDMFGNVWIAVVSTPNVPLGEIGKHIVAGPETVWIKHR</sequence>
<dbReference type="CDD" id="cd00920">
    <property type="entry name" value="Cupredoxin"/>
    <property type="match status" value="2"/>
</dbReference>
<proteinExistence type="predicted"/>
<evidence type="ECO:0000313" key="4">
    <source>
        <dbReference type="Proteomes" id="UP001172155"/>
    </source>
</evidence>
<feature type="chain" id="PRO_5041372241" description="Cupredoxin" evidence="2">
    <location>
        <begin position="19"/>
        <end position="655"/>
    </location>
</feature>
<dbReference type="PANTHER" id="PTHR34883:SF15">
    <property type="entry name" value="EXTRACELLULAR SERINE-RICH PROTEIN"/>
    <property type="match status" value="1"/>
</dbReference>
<dbReference type="PANTHER" id="PTHR34883">
    <property type="entry name" value="SERINE-RICH PROTEIN, PUTATIVE-RELATED-RELATED"/>
    <property type="match status" value="1"/>
</dbReference>
<gene>
    <name evidence="3" type="ORF">B0T18DRAFT_328900</name>
</gene>
<keyword evidence="4" id="KW-1185">Reference proteome</keyword>
<protein>
    <recommendedName>
        <fullName evidence="5">Cupredoxin</fullName>
    </recommendedName>
</protein>
<dbReference type="SUPFAM" id="SSF49503">
    <property type="entry name" value="Cupredoxins"/>
    <property type="match status" value="2"/>
</dbReference>
<name>A0AA40K2F7_9PEZI</name>
<feature type="signal peptide" evidence="2">
    <location>
        <begin position="1"/>
        <end position="18"/>
    </location>
</feature>
<dbReference type="AlphaFoldDB" id="A0AA40K2F7"/>
<dbReference type="InterPro" id="IPR008972">
    <property type="entry name" value="Cupredoxin"/>
</dbReference>
<evidence type="ECO:0008006" key="5">
    <source>
        <dbReference type="Google" id="ProtNLM"/>
    </source>
</evidence>
<accession>A0AA40K2F7</accession>
<comment type="caution">
    <text evidence="3">The sequence shown here is derived from an EMBL/GenBank/DDBJ whole genome shotgun (WGS) entry which is preliminary data.</text>
</comment>
<reference evidence="3" key="1">
    <citation type="submission" date="2023-06" db="EMBL/GenBank/DDBJ databases">
        <title>Genome-scale phylogeny and comparative genomics of the fungal order Sordariales.</title>
        <authorList>
            <consortium name="Lawrence Berkeley National Laboratory"/>
            <person name="Hensen N."/>
            <person name="Bonometti L."/>
            <person name="Westerberg I."/>
            <person name="Brannstrom I.O."/>
            <person name="Guillou S."/>
            <person name="Cros-Aarteil S."/>
            <person name="Calhoun S."/>
            <person name="Haridas S."/>
            <person name="Kuo A."/>
            <person name="Mondo S."/>
            <person name="Pangilinan J."/>
            <person name="Riley R."/>
            <person name="LaButti K."/>
            <person name="Andreopoulos B."/>
            <person name="Lipzen A."/>
            <person name="Chen C."/>
            <person name="Yanf M."/>
            <person name="Daum C."/>
            <person name="Ng V."/>
            <person name="Clum A."/>
            <person name="Steindorff A."/>
            <person name="Ohm R."/>
            <person name="Martin F."/>
            <person name="Silar P."/>
            <person name="Natvig D."/>
            <person name="Lalanne C."/>
            <person name="Gautier V."/>
            <person name="Ament-velasquez S.L."/>
            <person name="Kruys A."/>
            <person name="Hutchinson M.I."/>
            <person name="Powell A.J."/>
            <person name="Barry K."/>
            <person name="Miller A.N."/>
            <person name="Grigoriev I.V."/>
            <person name="Debuchy R."/>
            <person name="Gladieux P."/>
            <person name="Thoren M.H."/>
            <person name="Johannesson H."/>
        </authorList>
    </citation>
    <scope>NUCLEOTIDE SEQUENCE</scope>
    <source>
        <strain evidence="3">SMH3187-1</strain>
    </source>
</reference>
<dbReference type="EMBL" id="JAUKUD010000005">
    <property type="protein sequence ID" value="KAK0743533.1"/>
    <property type="molecule type" value="Genomic_DNA"/>
</dbReference>
<feature type="compositionally biased region" description="Low complexity" evidence="1">
    <location>
        <begin position="344"/>
        <end position="355"/>
    </location>
</feature>
<keyword evidence="2" id="KW-0732">Signal</keyword>
<dbReference type="InterPro" id="IPR052953">
    <property type="entry name" value="Ser-rich/MCO-related"/>
</dbReference>
<dbReference type="Gene3D" id="2.60.40.420">
    <property type="entry name" value="Cupredoxins - blue copper proteins"/>
    <property type="match status" value="2"/>
</dbReference>
<feature type="compositionally biased region" description="Pro residues" evidence="1">
    <location>
        <begin position="317"/>
        <end position="332"/>
    </location>
</feature>
<feature type="region of interest" description="Disordered" evidence="1">
    <location>
        <begin position="310"/>
        <end position="368"/>
    </location>
</feature>
<dbReference type="Proteomes" id="UP001172155">
    <property type="component" value="Unassembled WGS sequence"/>
</dbReference>
<evidence type="ECO:0000256" key="2">
    <source>
        <dbReference type="SAM" id="SignalP"/>
    </source>
</evidence>